<sequence>MQLKTWYVEEIRGVVLEDRHLWNDSHPLKLGGWRPASLRSWG</sequence>
<organism evidence="1">
    <name type="scientific">Macaca fascicularis</name>
    <name type="common">Crab-eating macaque</name>
    <name type="synonym">Cynomolgus monkey</name>
    <dbReference type="NCBI Taxonomy" id="9541"/>
    <lineage>
        <taxon>Eukaryota</taxon>
        <taxon>Metazoa</taxon>
        <taxon>Chordata</taxon>
        <taxon>Craniata</taxon>
        <taxon>Vertebrata</taxon>
        <taxon>Euteleostomi</taxon>
        <taxon>Mammalia</taxon>
        <taxon>Eutheria</taxon>
        <taxon>Euarchontoglires</taxon>
        <taxon>Primates</taxon>
        <taxon>Haplorrhini</taxon>
        <taxon>Catarrhini</taxon>
        <taxon>Cercopithecidae</taxon>
        <taxon>Cercopithecinae</taxon>
        <taxon>Macaca</taxon>
    </lineage>
</organism>
<dbReference type="EMBL" id="AB172811">
    <property type="protein sequence ID" value="BAE89873.1"/>
    <property type="molecule type" value="mRNA"/>
</dbReference>
<proteinExistence type="evidence at transcript level"/>
<keyword evidence="1" id="KW-0132">Cell division</keyword>
<dbReference type="GO" id="GO:0051301">
    <property type="term" value="P:cell division"/>
    <property type="evidence" value="ECO:0007669"/>
    <property type="project" value="UniProtKB-KW"/>
</dbReference>
<reference evidence="1" key="1">
    <citation type="journal article" date="2007" name="PLoS Biol.">
        <title>Rate of evolution in brain-expressed genes in humans and other primates.</title>
        <authorList>
            <person name="Wang H.-Y."/>
            <person name="Chien H.-C."/>
            <person name="Osada N."/>
            <person name="Hashimoto K."/>
            <person name="Sugano S."/>
            <person name="Gojobori T."/>
            <person name="Chou C.-K."/>
            <person name="Tsai S.-F."/>
            <person name="Wu C.-I."/>
            <person name="Shen C.-K.J."/>
        </authorList>
    </citation>
    <scope>NUCLEOTIDE SEQUENCE</scope>
</reference>
<dbReference type="AlphaFoldDB" id="I7GN68"/>
<protein>
    <submittedName>
        <fullName evidence="1">Macaca fascicularis brain cDNA clone: QflA-19670, similar to human cell division cycle 42 (GTP binding protein, 25kDa)(CDC42), transcript variant 1, mRNA, RefSeq: NM_001791.2</fullName>
    </submittedName>
</protein>
<keyword evidence="1" id="KW-0131">Cell cycle</keyword>
<name>I7GN68_MACFA</name>
<evidence type="ECO:0000313" key="1">
    <source>
        <dbReference type="EMBL" id="BAE89873.1"/>
    </source>
</evidence>
<accession>I7GN68</accession>